<keyword evidence="3 6" id="KW-0489">Methyltransferase</keyword>
<dbReference type="STRING" id="1123501.Wenmar_01026"/>
<dbReference type="Proteomes" id="UP000035100">
    <property type="component" value="Unassembled WGS sequence"/>
</dbReference>
<dbReference type="PANTHER" id="PTHR46111">
    <property type="entry name" value="RIBOSOMAL RNA SMALL SUBUNIT METHYLTRANSFERASE I"/>
    <property type="match status" value="1"/>
</dbReference>
<dbReference type="RefSeq" id="WP_018302809.1">
    <property type="nucleotide sequence ID" value="NZ_KB902288.1"/>
</dbReference>
<sequence length="290" mass="29538">MNDAARPVSAGLHFVAVPIGNARDITLRALDVLAGADVLAAEDTRTLRRLMEIHGIALNGRRIVAYHDHSGEADRARLLDELRGGRSVAYASEAGTPLLADPGYALGRAAIAEGLPVVAVPGASALLAALAVAGLPTDTFTFAGFLPSASAQRRARLAELSAAPGTLVLYESPRRLAAALADLASVLGGARPAAVARELTKRFEEVRRGTLDELAAALDAEAVKGEVVVLVGPPAAGAAAADDAAVEAALAEALKTMRVKDAATAVAGALGRPRRDVYQIALALAAEGGT</sequence>
<dbReference type="InterPro" id="IPR035996">
    <property type="entry name" value="4pyrrol_Methylase_sf"/>
</dbReference>
<keyword evidence="10" id="KW-1185">Reference proteome</keyword>
<dbReference type="SUPFAM" id="SSF53790">
    <property type="entry name" value="Tetrapyrrole methylase"/>
    <property type="match status" value="1"/>
</dbReference>
<keyword evidence="4 6" id="KW-0808">Transferase</keyword>
<dbReference type="AlphaFoldDB" id="A0A0D0QHX7"/>
<dbReference type="InterPro" id="IPR014777">
    <property type="entry name" value="4pyrrole_Mease_sub1"/>
</dbReference>
<evidence type="ECO:0000313" key="9">
    <source>
        <dbReference type="EMBL" id="KIQ70648.1"/>
    </source>
</evidence>
<keyword evidence="5 6" id="KW-0949">S-adenosyl-L-methionine</keyword>
<accession>A0A0D0QHX7</accession>
<dbReference type="EC" id="2.1.1.198" evidence="6"/>
<evidence type="ECO:0000313" key="10">
    <source>
        <dbReference type="Proteomes" id="UP000035100"/>
    </source>
</evidence>
<feature type="domain" description="RsmI HTH" evidence="8">
    <location>
        <begin position="240"/>
        <end position="284"/>
    </location>
</feature>
<feature type="domain" description="Tetrapyrrole methylase" evidence="7">
    <location>
        <begin position="12"/>
        <end position="215"/>
    </location>
</feature>
<dbReference type="PIRSF" id="PIRSF005917">
    <property type="entry name" value="MTase_YraL"/>
    <property type="match status" value="1"/>
</dbReference>
<keyword evidence="2 6" id="KW-0698">rRNA processing</keyword>
<dbReference type="Gene3D" id="3.30.950.10">
    <property type="entry name" value="Methyltransferase, Cobalt-precorrin-4 Transmethylase, Domain 2"/>
    <property type="match status" value="1"/>
</dbReference>
<evidence type="ECO:0000256" key="3">
    <source>
        <dbReference type="ARBA" id="ARBA00022603"/>
    </source>
</evidence>
<name>A0A0D0QHX7_9RHOB</name>
<dbReference type="Gene3D" id="3.40.1010.10">
    <property type="entry name" value="Cobalt-precorrin-4 Transmethylase, Domain 1"/>
    <property type="match status" value="1"/>
</dbReference>
<dbReference type="InterPro" id="IPR053910">
    <property type="entry name" value="RsmI_HTH"/>
</dbReference>
<dbReference type="FunFam" id="3.30.950.10:FF:000002">
    <property type="entry name" value="Ribosomal RNA small subunit methyltransferase I"/>
    <property type="match status" value="1"/>
</dbReference>
<organism evidence="9 10">
    <name type="scientific">Wenxinia marina DSM 24838</name>
    <dbReference type="NCBI Taxonomy" id="1123501"/>
    <lineage>
        <taxon>Bacteria</taxon>
        <taxon>Pseudomonadati</taxon>
        <taxon>Pseudomonadota</taxon>
        <taxon>Alphaproteobacteria</taxon>
        <taxon>Rhodobacterales</taxon>
        <taxon>Roseobacteraceae</taxon>
        <taxon>Wenxinia</taxon>
    </lineage>
</organism>
<proteinExistence type="inferred from homology"/>
<comment type="function">
    <text evidence="6">Catalyzes the 2'-O-methylation of the ribose of cytidine 1402 (C1402) in 16S rRNA.</text>
</comment>
<keyword evidence="1 6" id="KW-0963">Cytoplasm</keyword>
<comment type="similarity">
    <text evidence="6">Belongs to the methyltransferase superfamily. RsmI family.</text>
</comment>
<dbReference type="PATRIC" id="fig|1123501.6.peg.1095"/>
<dbReference type="eggNOG" id="COG0313">
    <property type="taxonomic scope" value="Bacteria"/>
</dbReference>
<dbReference type="GO" id="GO:0070677">
    <property type="term" value="F:rRNA (cytosine-2'-O-)-methyltransferase activity"/>
    <property type="evidence" value="ECO:0007669"/>
    <property type="project" value="UniProtKB-UniRule"/>
</dbReference>
<dbReference type="Pfam" id="PF00590">
    <property type="entry name" value="TP_methylase"/>
    <property type="match status" value="1"/>
</dbReference>
<gene>
    <name evidence="6" type="primary">rsmI</name>
    <name evidence="9" type="ORF">Wenmar_01026</name>
</gene>
<comment type="catalytic activity">
    <reaction evidence="6">
        <text>cytidine(1402) in 16S rRNA + S-adenosyl-L-methionine = 2'-O-methylcytidine(1402) in 16S rRNA + S-adenosyl-L-homocysteine + H(+)</text>
        <dbReference type="Rhea" id="RHEA:42924"/>
        <dbReference type="Rhea" id="RHEA-COMP:10285"/>
        <dbReference type="Rhea" id="RHEA-COMP:10286"/>
        <dbReference type="ChEBI" id="CHEBI:15378"/>
        <dbReference type="ChEBI" id="CHEBI:57856"/>
        <dbReference type="ChEBI" id="CHEBI:59789"/>
        <dbReference type="ChEBI" id="CHEBI:74495"/>
        <dbReference type="ChEBI" id="CHEBI:82748"/>
        <dbReference type="EC" id="2.1.1.198"/>
    </reaction>
</comment>
<dbReference type="Pfam" id="PF23016">
    <property type="entry name" value="RsmI_C"/>
    <property type="match status" value="1"/>
</dbReference>
<comment type="subcellular location">
    <subcellularLocation>
        <location evidence="6">Cytoplasm</location>
    </subcellularLocation>
</comment>
<dbReference type="GO" id="GO:0005737">
    <property type="term" value="C:cytoplasm"/>
    <property type="evidence" value="ECO:0007669"/>
    <property type="project" value="UniProtKB-SubCell"/>
</dbReference>
<dbReference type="InterPro" id="IPR008189">
    <property type="entry name" value="rRNA_ssu_MeTfrase_I"/>
</dbReference>
<dbReference type="OrthoDB" id="9809084at2"/>
<evidence type="ECO:0000256" key="1">
    <source>
        <dbReference type="ARBA" id="ARBA00022490"/>
    </source>
</evidence>
<dbReference type="HAMAP" id="MF_01877">
    <property type="entry name" value="16SrRNA_methyltr_I"/>
    <property type="match status" value="1"/>
</dbReference>
<evidence type="ECO:0000259" key="8">
    <source>
        <dbReference type="Pfam" id="PF23016"/>
    </source>
</evidence>
<comment type="caution">
    <text evidence="9">The sequence shown here is derived from an EMBL/GenBank/DDBJ whole genome shotgun (WGS) entry which is preliminary data.</text>
</comment>
<dbReference type="InterPro" id="IPR000878">
    <property type="entry name" value="4pyrrol_Mease"/>
</dbReference>
<protein>
    <recommendedName>
        <fullName evidence="6">Ribosomal RNA small subunit methyltransferase I</fullName>
        <ecNumber evidence="6">2.1.1.198</ecNumber>
    </recommendedName>
    <alternativeName>
        <fullName evidence="6">16S rRNA 2'-O-ribose C1402 methyltransferase</fullName>
    </alternativeName>
    <alternativeName>
        <fullName evidence="6">rRNA (cytidine-2'-O-)-methyltransferase RsmI</fullName>
    </alternativeName>
</protein>
<dbReference type="EMBL" id="AONG01000005">
    <property type="protein sequence ID" value="KIQ70648.1"/>
    <property type="molecule type" value="Genomic_DNA"/>
</dbReference>
<dbReference type="CDD" id="cd11648">
    <property type="entry name" value="RsmI"/>
    <property type="match status" value="1"/>
</dbReference>
<dbReference type="NCBIfam" id="TIGR00096">
    <property type="entry name" value="16S rRNA (cytidine(1402)-2'-O)-methyltransferase"/>
    <property type="match status" value="1"/>
</dbReference>
<dbReference type="PANTHER" id="PTHR46111:SF1">
    <property type="entry name" value="RIBOSOMAL RNA SMALL SUBUNIT METHYLTRANSFERASE I"/>
    <property type="match status" value="1"/>
</dbReference>
<evidence type="ECO:0000256" key="2">
    <source>
        <dbReference type="ARBA" id="ARBA00022552"/>
    </source>
</evidence>
<reference evidence="9 10" key="1">
    <citation type="submission" date="2013-01" db="EMBL/GenBank/DDBJ databases">
        <authorList>
            <person name="Fiebig A."/>
            <person name="Goeker M."/>
            <person name="Klenk H.-P.P."/>
        </authorList>
    </citation>
    <scope>NUCLEOTIDE SEQUENCE [LARGE SCALE GENOMIC DNA]</scope>
    <source>
        <strain evidence="9 10">DSM 24838</strain>
    </source>
</reference>
<evidence type="ECO:0000256" key="5">
    <source>
        <dbReference type="ARBA" id="ARBA00022691"/>
    </source>
</evidence>
<evidence type="ECO:0000259" key="7">
    <source>
        <dbReference type="Pfam" id="PF00590"/>
    </source>
</evidence>
<dbReference type="InterPro" id="IPR014776">
    <property type="entry name" value="4pyrrole_Mease_sub2"/>
</dbReference>
<evidence type="ECO:0000256" key="4">
    <source>
        <dbReference type="ARBA" id="ARBA00022679"/>
    </source>
</evidence>
<evidence type="ECO:0000256" key="6">
    <source>
        <dbReference type="HAMAP-Rule" id="MF_01877"/>
    </source>
</evidence>